<feature type="chain" id="PRO_5025416493" description="CFEM domain-containing protein" evidence="9">
    <location>
        <begin position="19"/>
        <end position="86"/>
    </location>
</feature>
<comment type="similarity">
    <text evidence="3">Belongs to the RBT5 family.</text>
</comment>
<keyword evidence="7" id="KW-1015">Disulfide bond</keyword>
<evidence type="ECO:0000256" key="6">
    <source>
        <dbReference type="ARBA" id="ARBA00022729"/>
    </source>
</evidence>
<comment type="subcellular location">
    <subcellularLocation>
        <location evidence="1">Membrane</location>
        <topology evidence="1">Lipid-anchor</topology>
        <topology evidence="1">GPI-anchor</topology>
    </subcellularLocation>
    <subcellularLocation>
        <location evidence="2">Secreted</location>
    </subcellularLocation>
</comment>
<dbReference type="InterPro" id="IPR008427">
    <property type="entry name" value="Extracellular_membr_CFEM_dom"/>
</dbReference>
<keyword evidence="5" id="KW-0336">GPI-anchor</keyword>
<keyword evidence="12" id="KW-1185">Reference proteome</keyword>
<feature type="signal peptide" evidence="9">
    <location>
        <begin position="1"/>
        <end position="18"/>
    </location>
</feature>
<keyword evidence="6 9" id="KW-0732">Signal</keyword>
<evidence type="ECO:0000256" key="8">
    <source>
        <dbReference type="ARBA" id="ARBA00023288"/>
    </source>
</evidence>
<evidence type="ECO:0000256" key="3">
    <source>
        <dbReference type="ARBA" id="ARBA00010031"/>
    </source>
</evidence>
<evidence type="ECO:0000256" key="1">
    <source>
        <dbReference type="ARBA" id="ARBA00004589"/>
    </source>
</evidence>
<keyword evidence="5" id="KW-0325">Glycoprotein</keyword>
<keyword evidence="4" id="KW-0964">Secreted</keyword>
<dbReference type="EMBL" id="ML977639">
    <property type="protein sequence ID" value="KAF1995435.1"/>
    <property type="molecule type" value="Genomic_DNA"/>
</dbReference>
<dbReference type="GO" id="GO:0098552">
    <property type="term" value="C:side of membrane"/>
    <property type="evidence" value="ECO:0007669"/>
    <property type="project" value="UniProtKB-KW"/>
</dbReference>
<evidence type="ECO:0000256" key="4">
    <source>
        <dbReference type="ARBA" id="ARBA00022525"/>
    </source>
</evidence>
<keyword evidence="5" id="KW-0472">Membrane</keyword>
<accession>A0A6A5W8J3</accession>
<dbReference type="OrthoDB" id="3785142at2759"/>
<evidence type="ECO:0000256" key="7">
    <source>
        <dbReference type="ARBA" id="ARBA00023157"/>
    </source>
</evidence>
<organism evidence="11 12">
    <name type="scientific">Amniculicola lignicola CBS 123094</name>
    <dbReference type="NCBI Taxonomy" id="1392246"/>
    <lineage>
        <taxon>Eukaryota</taxon>
        <taxon>Fungi</taxon>
        <taxon>Dikarya</taxon>
        <taxon>Ascomycota</taxon>
        <taxon>Pezizomycotina</taxon>
        <taxon>Dothideomycetes</taxon>
        <taxon>Pleosporomycetidae</taxon>
        <taxon>Pleosporales</taxon>
        <taxon>Amniculicolaceae</taxon>
        <taxon>Amniculicola</taxon>
    </lineage>
</organism>
<dbReference type="Proteomes" id="UP000799779">
    <property type="component" value="Unassembled WGS sequence"/>
</dbReference>
<evidence type="ECO:0000313" key="12">
    <source>
        <dbReference type="Proteomes" id="UP000799779"/>
    </source>
</evidence>
<evidence type="ECO:0000259" key="10">
    <source>
        <dbReference type="Pfam" id="PF05730"/>
    </source>
</evidence>
<sequence length="86" mass="8797">MQIKSIAVLAGYVAVAVAQGQQIAAIGQCSQDCWNVSAVQANCDPNASDDCLCGTFFNLVTQCLATCSPEEALAALSVLDGGCPNE</sequence>
<evidence type="ECO:0000256" key="5">
    <source>
        <dbReference type="ARBA" id="ARBA00022622"/>
    </source>
</evidence>
<name>A0A6A5W8J3_9PLEO</name>
<evidence type="ECO:0000256" key="9">
    <source>
        <dbReference type="SAM" id="SignalP"/>
    </source>
</evidence>
<dbReference type="AlphaFoldDB" id="A0A6A5W8J3"/>
<proteinExistence type="inferred from homology"/>
<reference evidence="11" key="1">
    <citation type="journal article" date="2020" name="Stud. Mycol.">
        <title>101 Dothideomycetes genomes: a test case for predicting lifestyles and emergence of pathogens.</title>
        <authorList>
            <person name="Haridas S."/>
            <person name="Albert R."/>
            <person name="Binder M."/>
            <person name="Bloem J."/>
            <person name="Labutti K."/>
            <person name="Salamov A."/>
            <person name="Andreopoulos B."/>
            <person name="Baker S."/>
            <person name="Barry K."/>
            <person name="Bills G."/>
            <person name="Bluhm B."/>
            <person name="Cannon C."/>
            <person name="Castanera R."/>
            <person name="Culley D."/>
            <person name="Daum C."/>
            <person name="Ezra D."/>
            <person name="Gonzalez J."/>
            <person name="Henrissat B."/>
            <person name="Kuo A."/>
            <person name="Liang C."/>
            <person name="Lipzen A."/>
            <person name="Lutzoni F."/>
            <person name="Magnuson J."/>
            <person name="Mondo S."/>
            <person name="Nolan M."/>
            <person name="Ohm R."/>
            <person name="Pangilinan J."/>
            <person name="Park H.-J."/>
            <person name="Ramirez L."/>
            <person name="Alfaro M."/>
            <person name="Sun H."/>
            <person name="Tritt A."/>
            <person name="Yoshinaga Y."/>
            <person name="Zwiers L.-H."/>
            <person name="Turgeon B."/>
            <person name="Goodwin S."/>
            <person name="Spatafora J."/>
            <person name="Crous P."/>
            <person name="Grigoriev I."/>
        </authorList>
    </citation>
    <scope>NUCLEOTIDE SEQUENCE</scope>
    <source>
        <strain evidence="11">CBS 123094</strain>
    </source>
</reference>
<dbReference type="GO" id="GO:0005576">
    <property type="term" value="C:extracellular region"/>
    <property type="evidence" value="ECO:0007669"/>
    <property type="project" value="UniProtKB-SubCell"/>
</dbReference>
<evidence type="ECO:0000256" key="2">
    <source>
        <dbReference type="ARBA" id="ARBA00004613"/>
    </source>
</evidence>
<feature type="domain" description="CFEM" evidence="10">
    <location>
        <begin position="23"/>
        <end position="83"/>
    </location>
</feature>
<protein>
    <recommendedName>
        <fullName evidence="10">CFEM domain-containing protein</fullName>
    </recommendedName>
</protein>
<dbReference type="Pfam" id="PF05730">
    <property type="entry name" value="CFEM"/>
    <property type="match status" value="1"/>
</dbReference>
<evidence type="ECO:0000313" key="11">
    <source>
        <dbReference type="EMBL" id="KAF1995435.1"/>
    </source>
</evidence>
<gene>
    <name evidence="11" type="ORF">P154DRAFT_624007</name>
</gene>
<keyword evidence="8" id="KW-0449">Lipoprotein</keyword>